<comment type="subcellular location">
    <subcellularLocation>
        <location evidence="2">Membrane</location>
        <topology evidence="2">Multi-pass membrane protein</topology>
    </subcellularLocation>
</comment>
<dbReference type="GO" id="GO:0016491">
    <property type="term" value="F:oxidoreductase activity"/>
    <property type="evidence" value="ECO:0007669"/>
    <property type="project" value="UniProtKB-KW"/>
</dbReference>
<keyword evidence="10" id="KW-0408">Iron</keyword>
<dbReference type="Proteomes" id="UP000199361">
    <property type="component" value="Unassembled WGS sequence"/>
</dbReference>
<keyword evidence="11" id="KW-0411">Iron-sulfur</keyword>
<keyword evidence="8 13" id="KW-1133">Transmembrane helix</keyword>
<dbReference type="Pfam" id="PF01794">
    <property type="entry name" value="Ferric_reduct"/>
    <property type="match status" value="1"/>
</dbReference>
<keyword evidence="16" id="KW-1185">Reference proteome</keyword>
<feature type="transmembrane region" description="Helical" evidence="13">
    <location>
        <begin position="342"/>
        <end position="358"/>
    </location>
</feature>
<sequence>MSIASAGRVATGAGAGAGAARRGAVRAHPAAVLSVIAAGALAVLGLWWSGTPRVAGLGDWLSGAGRITGLLAAYGIAVLLALMARIPPLERGVGSDRLARWHAMGGRYVVGLAVAHTLLIIWGYAVADGTDVASETVTLNLSYPDVLAATVAVLLLVGVGIVSARAIRPRLHYETWFHLHFYTYLAAWLAFGHQLSTGSEFVASPVARATWYTLYLGVAVVLAWYRFLTPIRQALRHRLRVDRVEVEAPGVISVYLSGRRLDRLKAEPGQFFRWRFLTRDLWWSANPYSLSAVPRPGELRITVKDLGDQSRRLARLRPGTRVIAEGPSGAFTPGRRRHRRKVLLVAGGVGITPLRALFESIPAAPGDLTLLYRARSEEDLVFRTELEEIAGRRQAALHYCVGPRYQVGNPFTPEVLAGLVPELARHEAYVCGPAGMADAAVSALRAAGIPPRRIHHESFEF</sequence>
<organism evidence="15 16">
    <name type="scientific">Nonomuraea wenchangensis</name>
    <dbReference type="NCBI Taxonomy" id="568860"/>
    <lineage>
        <taxon>Bacteria</taxon>
        <taxon>Bacillati</taxon>
        <taxon>Actinomycetota</taxon>
        <taxon>Actinomycetes</taxon>
        <taxon>Streptosporangiales</taxon>
        <taxon>Streptosporangiaceae</taxon>
        <taxon>Nonomuraea</taxon>
    </lineage>
</organism>
<feature type="transmembrane region" description="Helical" evidence="13">
    <location>
        <begin position="179"/>
        <end position="197"/>
    </location>
</feature>
<keyword evidence="4 13" id="KW-0812">Transmembrane</keyword>
<dbReference type="GO" id="GO:0016020">
    <property type="term" value="C:membrane"/>
    <property type="evidence" value="ECO:0007669"/>
    <property type="project" value="UniProtKB-SubCell"/>
</dbReference>
<evidence type="ECO:0000256" key="11">
    <source>
        <dbReference type="ARBA" id="ARBA00023014"/>
    </source>
</evidence>
<comment type="cofactor">
    <cofactor evidence="1">
        <name>FAD</name>
        <dbReference type="ChEBI" id="CHEBI:57692"/>
    </cofactor>
</comment>
<dbReference type="PANTHER" id="PTHR47354">
    <property type="entry name" value="NADH OXIDOREDUCTASE HCR"/>
    <property type="match status" value="1"/>
</dbReference>
<evidence type="ECO:0000256" key="12">
    <source>
        <dbReference type="ARBA" id="ARBA00023136"/>
    </source>
</evidence>
<keyword evidence="3" id="KW-0285">Flavoprotein</keyword>
<evidence type="ECO:0000256" key="8">
    <source>
        <dbReference type="ARBA" id="ARBA00022989"/>
    </source>
</evidence>
<feature type="domain" description="FAD-binding FR-type" evidence="14">
    <location>
        <begin position="234"/>
        <end position="334"/>
    </location>
</feature>
<dbReference type="EMBL" id="FOHX01000018">
    <property type="protein sequence ID" value="SEU40646.1"/>
    <property type="molecule type" value="Genomic_DNA"/>
</dbReference>
<proteinExistence type="predicted"/>
<evidence type="ECO:0000256" key="5">
    <source>
        <dbReference type="ARBA" id="ARBA00022714"/>
    </source>
</evidence>
<evidence type="ECO:0000256" key="7">
    <source>
        <dbReference type="ARBA" id="ARBA00022827"/>
    </source>
</evidence>
<keyword evidence="5" id="KW-0001">2Fe-2S</keyword>
<dbReference type="AlphaFoldDB" id="A0A1I0LJV3"/>
<evidence type="ECO:0000256" key="13">
    <source>
        <dbReference type="SAM" id="Phobius"/>
    </source>
</evidence>
<name>A0A1I0LJV3_9ACTN</name>
<gene>
    <name evidence="15" type="ORF">SAMN05421811_118100</name>
</gene>
<evidence type="ECO:0000256" key="9">
    <source>
        <dbReference type="ARBA" id="ARBA00023002"/>
    </source>
</evidence>
<dbReference type="Pfam" id="PF00175">
    <property type="entry name" value="NAD_binding_1"/>
    <property type="match status" value="1"/>
</dbReference>
<keyword evidence="12 13" id="KW-0472">Membrane</keyword>
<evidence type="ECO:0000259" key="14">
    <source>
        <dbReference type="PROSITE" id="PS51384"/>
    </source>
</evidence>
<dbReference type="RefSeq" id="WP_245775310.1">
    <property type="nucleotide sequence ID" value="NZ_FOHX01000018.1"/>
</dbReference>
<dbReference type="SUPFAM" id="SSF52343">
    <property type="entry name" value="Ferredoxin reductase-like, C-terminal NADP-linked domain"/>
    <property type="match status" value="1"/>
</dbReference>
<dbReference type="InterPro" id="IPR017927">
    <property type="entry name" value="FAD-bd_FR_type"/>
</dbReference>
<evidence type="ECO:0000313" key="15">
    <source>
        <dbReference type="EMBL" id="SEU40646.1"/>
    </source>
</evidence>
<keyword evidence="6" id="KW-0479">Metal-binding</keyword>
<dbReference type="Gene3D" id="3.40.50.80">
    <property type="entry name" value="Nucleotide-binding domain of ferredoxin-NADP reductase (FNR) module"/>
    <property type="match status" value="1"/>
</dbReference>
<dbReference type="GO" id="GO:0051537">
    <property type="term" value="F:2 iron, 2 sulfur cluster binding"/>
    <property type="evidence" value="ECO:0007669"/>
    <property type="project" value="UniProtKB-KW"/>
</dbReference>
<evidence type="ECO:0000256" key="2">
    <source>
        <dbReference type="ARBA" id="ARBA00004141"/>
    </source>
</evidence>
<protein>
    <submittedName>
        <fullName evidence="15">Ferredoxin-NADP reductase</fullName>
    </submittedName>
</protein>
<dbReference type="InterPro" id="IPR001433">
    <property type="entry name" value="OxRdtase_FAD/NAD-bd"/>
</dbReference>
<feature type="transmembrane region" description="Helical" evidence="13">
    <location>
        <begin position="30"/>
        <end position="48"/>
    </location>
</feature>
<accession>A0A1I0LJV3</accession>
<evidence type="ECO:0000256" key="6">
    <source>
        <dbReference type="ARBA" id="ARBA00022723"/>
    </source>
</evidence>
<dbReference type="InterPro" id="IPR013130">
    <property type="entry name" value="Fe3_Rdtase_TM_dom"/>
</dbReference>
<dbReference type="GO" id="GO:0046872">
    <property type="term" value="F:metal ion binding"/>
    <property type="evidence" value="ECO:0007669"/>
    <property type="project" value="UniProtKB-KW"/>
</dbReference>
<evidence type="ECO:0000256" key="3">
    <source>
        <dbReference type="ARBA" id="ARBA00022630"/>
    </source>
</evidence>
<keyword evidence="9" id="KW-0560">Oxidoreductase</keyword>
<dbReference type="SUPFAM" id="SSF63380">
    <property type="entry name" value="Riboflavin synthase domain-like"/>
    <property type="match status" value="1"/>
</dbReference>
<evidence type="ECO:0000256" key="10">
    <source>
        <dbReference type="ARBA" id="ARBA00023004"/>
    </source>
</evidence>
<evidence type="ECO:0000256" key="1">
    <source>
        <dbReference type="ARBA" id="ARBA00001974"/>
    </source>
</evidence>
<feature type="transmembrane region" description="Helical" evidence="13">
    <location>
        <begin position="209"/>
        <end position="228"/>
    </location>
</feature>
<evidence type="ECO:0000313" key="16">
    <source>
        <dbReference type="Proteomes" id="UP000199361"/>
    </source>
</evidence>
<dbReference type="STRING" id="568860.SAMN05421811_118100"/>
<dbReference type="InterPro" id="IPR039261">
    <property type="entry name" value="FNR_nucleotide-bd"/>
</dbReference>
<dbReference type="GO" id="GO:0050660">
    <property type="term" value="F:flavin adenine dinucleotide binding"/>
    <property type="evidence" value="ECO:0007669"/>
    <property type="project" value="TreeGrafter"/>
</dbReference>
<feature type="transmembrane region" description="Helical" evidence="13">
    <location>
        <begin position="146"/>
        <end position="167"/>
    </location>
</feature>
<dbReference type="Gene3D" id="2.40.30.10">
    <property type="entry name" value="Translation factors"/>
    <property type="match status" value="1"/>
</dbReference>
<dbReference type="InterPro" id="IPR050415">
    <property type="entry name" value="MRET"/>
</dbReference>
<feature type="transmembrane region" description="Helical" evidence="13">
    <location>
        <begin position="60"/>
        <end position="84"/>
    </location>
</feature>
<dbReference type="PROSITE" id="PS51384">
    <property type="entry name" value="FAD_FR"/>
    <property type="match status" value="1"/>
</dbReference>
<reference evidence="15 16" key="1">
    <citation type="submission" date="2016-10" db="EMBL/GenBank/DDBJ databases">
        <authorList>
            <person name="de Groot N.N."/>
        </authorList>
    </citation>
    <scope>NUCLEOTIDE SEQUENCE [LARGE SCALE GENOMIC DNA]</scope>
    <source>
        <strain evidence="15 16">CGMCC 4.5598</strain>
    </source>
</reference>
<dbReference type="InterPro" id="IPR017938">
    <property type="entry name" value="Riboflavin_synthase-like_b-brl"/>
</dbReference>
<evidence type="ECO:0000256" key="4">
    <source>
        <dbReference type="ARBA" id="ARBA00022692"/>
    </source>
</evidence>
<dbReference type="PANTHER" id="PTHR47354:SF8">
    <property type="entry name" value="1,2-PHENYLACETYL-COA EPOXIDASE, SUBUNIT E"/>
    <property type="match status" value="1"/>
</dbReference>
<feature type="transmembrane region" description="Helical" evidence="13">
    <location>
        <begin position="105"/>
        <end position="126"/>
    </location>
</feature>
<dbReference type="CDD" id="cd06198">
    <property type="entry name" value="FNR_like_3"/>
    <property type="match status" value="1"/>
</dbReference>
<keyword evidence="7" id="KW-0274">FAD</keyword>